<gene>
    <name evidence="2" type="ORF">CC80DRAFT_552159</name>
</gene>
<dbReference type="GO" id="GO:0005739">
    <property type="term" value="C:mitochondrion"/>
    <property type="evidence" value="ECO:0007669"/>
    <property type="project" value="TreeGrafter"/>
</dbReference>
<keyword evidence="3" id="KW-1185">Reference proteome</keyword>
<dbReference type="PANTHER" id="PTHR11695:SF294">
    <property type="entry name" value="RETICULON-4-INTERACTING PROTEIN 1, MITOCHONDRIAL"/>
    <property type="match status" value="1"/>
</dbReference>
<dbReference type="InterPro" id="IPR020843">
    <property type="entry name" value="ER"/>
</dbReference>
<dbReference type="Pfam" id="PF08240">
    <property type="entry name" value="ADH_N"/>
    <property type="match status" value="1"/>
</dbReference>
<organism evidence="2 3">
    <name type="scientific">Byssothecium circinans</name>
    <dbReference type="NCBI Taxonomy" id="147558"/>
    <lineage>
        <taxon>Eukaryota</taxon>
        <taxon>Fungi</taxon>
        <taxon>Dikarya</taxon>
        <taxon>Ascomycota</taxon>
        <taxon>Pezizomycotina</taxon>
        <taxon>Dothideomycetes</taxon>
        <taxon>Pleosporomycetidae</taxon>
        <taxon>Pleosporales</taxon>
        <taxon>Massarineae</taxon>
        <taxon>Massarinaceae</taxon>
        <taxon>Byssothecium</taxon>
    </lineage>
</organism>
<evidence type="ECO:0000313" key="2">
    <source>
        <dbReference type="EMBL" id="KAF1952662.1"/>
    </source>
</evidence>
<name>A0A6A5TLS8_9PLEO</name>
<dbReference type="SUPFAM" id="SSF50129">
    <property type="entry name" value="GroES-like"/>
    <property type="match status" value="1"/>
</dbReference>
<dbReference type="SMART" id="SM00829">
    <property type="entry name" value="PKS_ER"/>
    <property type="match status" value="1"/>
</dbReference>
<proteinExistence type="predicted"/>
<reference evidence="2" key="1">
    <citation type="journal article" date="2020" name="Stud. Mycol.">
        <title>101 Dothideomycetes genomes: a test case for predicting lifestyles and emergence of pathogens.</title>
        <authorList>
            <person name="Haridas S."/>
            <person name="Albert R."/>
            <person name="Binder M."/>
            <person name="Bloem J."/>
            <person name="Labutti K."/>
            <person name="Salamov A."/>
            <person name="Andreopoulos B."/>
            <person name="Baker S."/>
            <person name="Barry K."/>
            <person name="Bills G."/>
            <person name="Bluhm B."/>
            <person name="Cannon C."/>
            <person name="Castanera R."/>
            <person name="Culley D."/>
            <person name="Daum C."/>
            <person name="Ezra D."/>
            <person name="Gonzalez J."/>
            <person name="Henrissat B."/>
            <person name="Kuo A."/>
            <person name="Liang C."/>
            <person name="Lipzen A."/>
            <person name="Lutzoni F."/>
            <person name="Magnuson J."/>
            <person name="Mondo S."/>
            <person name="Nolan M."/>
            <person name="Ohm R."/>
            <person name="Pangilinan J."/>
            <person name="Park H.-J."/>
            <person name="Ramirez L."/>
            <person name="Alfaro M."/>
            <person name="Sun H."/>
            <person name="Tritt A."/>
            <person name="Yoshinaga Y."/>
            <person name="Zwiers L.-H."/>
            <person name="Turgeon B."/>
            <person name="Goodwin S."/>
            <person name="Spatafora J."/>
            <person name="Crous P."/>
            <person name="Grigoriev I."/>
        </authorList>
    </citation>
    <scope>NUCLEOTIDE SEQUENCE</scope>
    <source>
        <strain evidence="2">CBS 675.92</strain>
    </source>
</reference>
<protein>
    <submittedName>
        <fullName evidence="2">GroES-like protein</fullName>
    </submittedName>
</protein>
<dbReference type="EMBL" id="ML977009">
    <property type="protein sequence ID" value="KAF1952662.1"/>
    <property type="molecule type" value="Genomic_DNA"/>
</dbReference>
<feature type="domain" description="Enoyl reductase (ER)" evidence="1">
    <location>
        <begin position="22"/>
        <end position="313"/>
    </location>
</feature>
<dbReference type="SUPFAM" id="SSF51735">
    <property type="entry name" value="NAD(P)-binding Rossmann-fold domains"/>
    <property type="match status" value="1"/>
</dbReference>
<dbReference type="PANTHER" id="PTHR11695">
    <property type="entry name" value="ALCOHOL DEHYDROGENASE RELATED"/>
    <property type="match status" value="1"/>
</dbReference>
<accession>A0A6A5TLS8</accession>
<dbReference type="AlphaFoldDB" id="A0A6A5TLS8"/>
<dbReference type="Gene3D" id="3.40.50.720">
    <property type="entry name" value="NAD(P)-binding Rossmann-like Domain"/>
    <property type="match status" value="1"/>
</dbReference>
<dbReference type="Proteomes" id="UP000800035">
    <property type="component" value="Unassembled WGS sequence"/>
</dbReference>
<dbReference type="GO" id="GO:0016491">
    <property type="term" value="F:oxidoreductase activity"/>
    <property type="evidence" value="ECO:0007669"/>
    <property type="project" value="InterPro"/>
</dbReference>
<dbReference type="Pfam" id="PF13602">
    <property type="entry name" value="ADH_zinc_N_2"/>
    <property type="match status" value="1"/>
</dbReference>
<evidence type="ECO:0000313" key="3">
    <source>
        <dbReference type="Proteomes" id="UP000800035"/>
    </source>
</evidence>
<evidence type="ECO:0000259" key="1">
    <source>
        <dbReference type="SMART" id="SM00829"/>
    </source>
</evidence>
<sequence length="318" mass="34814">MATAISSTMKAWAYSRAGPHRQVLSQTTIPTPKAPTGDQVMIKVAYSGLNYGDVKTMAMMPSIFRNNAVPAMDYSGTIIAVGPSVPSHLSVGTRVFGILETLAMFKGIGSLCEYMCISTSKSMVAPVPANFSLEDNGGIGENCGLRMLINGSSGGCGTAFVQPNFELVKSLGADRVLDYRESDPLHVRLAKEFGERPFDIVIDTVRAQELYTNSPSYLKEDGIFLNIGDFTNGLFATAWNWLMNWCWPRWLGGTPRNYVMFGPDINPETVEQLLKLMEKGEIKAVKERTAEFDDVLEAFDILASKRTRGRIVVKVAGS</sequence>
<dbReference type="OrthoDB" id="201656at2759"/>
<dbReference type="CDD" id="cd08267">
    <property type="entry name" value="MDR1"/>
    <property type="match status" value="1"/>
</dbReference>
<dbReference type="InterPro" id="IPR013154">
    <property type="entry name" value="ADH-like_N"/>
</dbReference>
<dbReference type="InterPro" id="IPR036291">
    <property type="entry name" value="NAD(P)-bd_dom_sf"/>
</dbReference>
<dbReference type="Gene3D" id="3.90.180.10">
    <property type="entry name" value="Medium-chain alcohol dehydrogenases, catalytic domain"/>
    <property type="match status" value="2"/>
</dbReference>
<dbReference type="InterPro" id="IPR011032">
    <property type="entry name" value="GroES-like_sf"/>
</dbReference>
<dbReference type="InterPro" id="IPR050700">
    <property type="entry name" value="YIM1/Zinc_Alcohol_DH_Fams"/>
</dbReference>